<dbReference type="EC" id="2.5.1.145" evidence="7"/>
<gene>
    <name evidence="7 8" type="primary">lgt</name>
    <name evidence="8" type="ORF">H9804_06095</name>
</gene>
<comment type="pathway">
    <text evidence="7">Protein modification; lipoprotein biosynthesis (diacylglyceryl transfer).</text>
</comment>
<feature type="binding site" evidence="7">
    <location>
        <position position="130"/>
    </location>
    <ligand>
        <name>a 1,2-diacyl-sn-glycero-3-phospho-(1'-sn-glycerol)</name>
        <dbReference type="ChEBI" id="CHEBI:64716"/>
    </ligand>
</feature>
<feature type="transmembrane region" description="Helical" evidence="7">
    <location>
        <begin position="255"/>
        <end position="275"/>
    </location>
</feature>
<evidence type="ECO:0000256" key="3">
    <source>
        <dbReference type="ARBA" id="ARBA00022679"/>
    </source>
</evidence>
<dbReference type="GO" id="GO:0042158">
    <property type="term" value="P:lipoprotein biosynthetic process"/>
    <property type="evidence" value="ECO:0007669"/>
    <property type="project" value="UniProtKB-UniRule"/>
</dbReference>
<feature type="transmembrane region" description="Helical" evidence="7">
    <location>
        <begin position="230"/>
        <end position="249"/>
    </location>
</feature>
<keyword evidence="3 7" id="KW-0808">Transferase</keyword>
<dbReference type="PROSITE" id="PS01311">
    <property type="entry name" value="LGT"/>
    <property type="match status" value="1"/>
</dbReference>
<comment type="subcellular location">
    <subcellularLocation>
        <location evidence="7">Cell membrane</location>
        <topology evidence="7">Multi-pass membrane protein</topology>
    </subcellularLocation>
</comment>
<feature type="transmembrane region" description="Helical" evidence="7">
    <location>
        <begin position="15"/>
        <end position="32"/>
    </location>
</feature>
<dbReference type="HAMAP" id="MF_01147">
    <property type="entry name" value="Lgt"/>
    <property type="match status" value="1"/>
</dbReference>
<dbReference type="NCBIfam" id="TIGR00544">
    <property type="entry name" value="lgt"/>
    <property type="match status" value="1"/>
</dbReference>
<dbReference type="GO" id="GO:0005886">
    <property type="term" value="C:plasma membrane"/>
    <property type="evidence" value="ECO:0007669"/>
    <property type="project" value="UniProtKB-SubCell"/>
</dbReference>
<evidence type="ECO:0000256" key="6">
    <source>
        <dbReference type="ARBA" id="ARBA00023136"/>
    </source>
</evidence>
<keyword evidence="5 7" id="KW-1133">Transmembrane helix</keyword>
<protein>
    <recommendedName>
        <fullName evidence="7">Phosphatidylglycerol--prolipoprotein diacylglyceryl transferase</fullName>
        <ecNumber evidence="7">2.5.1.145</ecNumber>
    </recommendedName>
</protein>
<comment type="caution">
    <text evidence="8">The sequence shown here is derived from an EMBL/GenBank/DDBJ whole genome shotgun (WGS) entry which is preliminary data.</text>
</comment>
<keyword evidence="4 7" id="KW-0812">Transmembrane</keyword>
<dbReference type="GO" id="GO:0008961">
    <property type="term" value="F:phosphatidylglycerol-prolipoprotein diacylglyceryl transferase activity"/>
    <property type="evidence" value="ECO:0007669"/>
    <property type="project" value="UniProtKB-UniRule"/>
</dbReference>
<comment type="similarity">
    <text evidence="1 7">Belongs to the Lgt family.</text>
</comment>
<accession>A0A9D2KB85</accession>
<comment type="function">
    <text evidence="7">Catalyzes the transfer of the diacylglyceryl group from phosphatidylglycerol to the sulfhydryl group of the N-terminal cysteine of a prolipoprotein, the first step in the formation of mature lipoproteins.</text>
</comment>
<evidence type="ECO:0000256" key="1">
    <source>
        <dbReference type="ARBA" id="ARBA00007150"/>
    </source>
</evidence>
<evidence type="ECO:0000256" key="4">
    <source>
        <dbReference type="ARBA" id="ARBA00022692"/>
    </source>
</evidence>
<dbReference type="AlphaFoldDB" id="A0A9D2KB85"/>
<feature type="transmembrane region" description="Helical" evidence="7">
    <location>
        <begin position="44"/>
        <end position="67"/>
    </location>
</feature>
<organism evidence="8 9">
    <name type="scientific">Candidatus Mucispirillum faecigallinarum</name>
    <dbReference type="NCBI Taxonomy" id="2838699"/>
    <lineage>
        <taxon>Bacteria</taxon>
        <taxon>Pseudomonadati</taxon>
        <taxon>Deferribacterota</taxon>
        <taxon>Deferribacteres</taxon>
        <taxon>Deferribacterales</taxon>
        <taxon>Mucispirillaceae</taxon>
        <taxon>Mucispirillum</taxon>
    </lineage>
</organism>
<evidence type="ECO:0000313" key="8">
    <source>
        <dbReference type="EMBL" id="HIZ89495.1"/>
    </source>
</evidence>
<comment type="catalytic activity">
    <reaction evidence="7">
        <text>L-cysteinyl-[prolipoprotein] + a 1,2-diacyl-sn-glycero-3-phospho-(1'-sn-glycerol) = an S-1,2-diacyl-sn-glyceryl-L-cysteinyl-[prolipoprotein] + sn-glycerol 1-phosphate + H(+)</text>
        <dbReference type="Rhea" id="RHEA:56712"/>
        <dbReference type="Rhea" id="RHEA-COMP:14679"/>
        <dbReference type="Rhea" id="RHEA-COMP:14680"/>
        <dbReference type="ChEBI" id="CHEBI:15378"/>
        <dbReference type="ChEBI" id="CHEBI:29950"/>
        <dbReference type="ChEBI" id="CHEBI:57685"/>
        <dbReference type="ChEBI" id="CHEBI:64716"/>
        <dbReference type="ChEBI" id="CHEBI:140658"/>
        <dbReference type="EC" id="2.5.1.145"/>
    </reaction>
</comment>
<reference evidence="8" key="2">
    <citation type="submission" date="2021-04" db="EMBL/GenBank/DDBJ databases">
        <authorList>
            <person name="Gilroy R."/>
        </authorList>
    </citation>
    <scope>NUCLEOTIDE SEQUENCE</scope>
    <source>
        <strain evidence="8">ChiW4-1371</strain>
    </source>
</reference>
<dbReference type="Proteomes" id="UP000824176">
    <property type="component" value="Unassembled WGS sequence"/>
</dbReference>
<dbReference type="PANTHER" id="PTHR30589:SF0">
    <property type="entry name" value="PHOSPHATIDYLGLYCEROL--PROLIPOPROTEIN DIACYLGLYCERYL TRANSFERASE"/>
    <property type="match status" value="1"/>
</dbReference>
<dbReference type="Pfam" id="PF01790">
    <property type="entry name" value="LGT"/>
    <property type="match status" value="1"/>
</dbReference>
<reference evidence="8" key="1">
    <citation type="journal article" date="2021" name="PeerJ">
        <title>Extensive microbial diversity within the chicken gut microbiome revealed by metagenomics and culture.</title>
        <authorList>
            <person name="Gilroy R."/>
            <person name="Ravi A."/>
            <person name="Getino M."/>
            <person name="Pursley I."/>
            <person name="Horton D.L."/>
            <person name="Alikhan N.F."/>
            <person name="Baker D."/>
            <person name="Gharbi K."/>
            <person name="Hall N."/>
            <person name="Watson M."/>
            <person name="Adriaenssens E.M."/>
            <person name="Foster-Nyarko E."/>
            <person name="Jarju S."/>
            <person name="Secka A."/>
            <person name="Antonio M."/>
            <person name="Oren A."/>
            <person name="Chaudhuri R.R."/>
            <person name="La Ragione R."/>
            <person name="Hildebrand F."/>
            <person name="Pallen M.J."/>
        </authorList>
    </citation>
    <scope>NUCLEOTIDE SEQUENCE</scope>
    <source>
        <strain evidence="8">ChiW4-1371</strain>
    </source>
</reference>
<dbReference type="InterPro" id="IPR001640">
    <property type="entry name" value="Lgt"/>
</dbReference>
<evidence type="ECO:0000256" key="2">
    <source>
        <dbReference type="ARBA" id="ARBA00022475"/>
    </source>
</evidence>
<sequence>MMPYLFKIGNFELRIYSLMIIIGLLICIVMAGRKMVKMGYKKEYLENMIIVVFIAALIGARIYYVIFQWDYYKNDPLEIFAVWHGGLAIHGGVIMGFIAALIYSHYLKIKVMLFGDLIAPWLILGQGLGRLGNFANGEAHGVPVITPPDIIFRFKPVFLDFWNTVLNTFNLSSNPESVSKLNEIVKQGAEVTFQGKVYELKEYVPWGISFTDKYMPAAYRDFGTLAVHPTFFYEMILNFTAAAIMYYFWRNSKNISTGLIFGIYLVSYGLIRGFVTMFRADDLMLGFIRAPHAASLAFICVGIYLIIRAKKILKSEIK</sequence>
<dbReference type="EMBL" id="DXAQ01000093">
    <property type="protein sequence ID" value="HIZ89495.1"/>
    <property type="molecule type" value="Genomic_DNA"/>
</dbReference>
<feature type="transmembrane region" description="Helical" evidence="7">
    <location>
        <begin position="287"/>
        <end position="307"/>
    </location>
</feature>
<proteinExistence type="inferred from homology"/>
<dbReference type="PANTHER" id="PTHR30589">
    <property type="entry name" value="PROLIPOPROTEIN DIACYLGLYCERYL TRANSFERASE"/>
    <property type="match status" value="1"/>
</dbReference>
<name>A0A9D2KB85_9BACT</name>
<evidence type="ECO:0000256" key="7">
    <source>
        <dbReference type="HAMAP-Rule" id="MF_01147"/>
    </source>
</evidence>
<evidence type="ECO:0000256" key="5">
    <source>
        <dbReference type="ARBA" id="ARBA00022989"/>
    </source>
</evidence>
<evidence type="ECO:0000313" key="9">
    <source>
        <dbReference type="Proteomes" id="UP000824176"/>
    </source>
</evidence>
<feature type="transmembrane region" description="Helical" evidence="7">
    <location>
        <begin position="79"/>
        <end position="103"/>
    </location>
</feature>
<keyword evidence="2 7" id="KW-1003">Cell membrane</keyword>
<keyword evidence="6 7" id="KW-0472">Membrane</keyword>